<dbReference type="AlphaFoldDB" id="A0A285X483"/>
<protein>
    <submittedName>
        <fullName evidence="2">Uncharacterized protein</fullName>
    </submittedName>
</protein>
<evidence type="ECO:0000256" key="1">
    <source>
        <dbReference type="SAM" id="Phobius"/>
    </source>
</evidence>
<name>A0A285X483_9FLAO</name>
<proteinExistence type="predicted"/>
<keyword evidence="3" id="KW-1185">Reference proteome</keyword>
<feature type="transmembrane region" description="Helical" evidence="1">
    <location>
        <begin position="44"/>
        <end position="60"/>
    </location>
</feature>
<evidence type="ECO:0000313" key="2">
    <source>
        <dbReference type="EMBL" id="SOC80122.1"/>
    </source>
</evidence>
<dbReference type="Proteomes" id="UP000219193">
    <property type="component" value="Unassembled WGS sequence"/>
</dbReference>
<keyword evidence="1" id="KW-1133">Transmembrane helix</keyword>
<keyword evidence="1" id="KW-0472">Membrane</keyword>
<reference evidence="3" key="1">
    <citation type="submission" date="2017-09" db="EMBL/GenBank/DDBJ databases">
        <authorList>
            <person name="Varghese N."/>
            <person name="Submissions S."/>
        </authorList>
    </citation>
    <scope>NUCLEOTIDE SEQUENCE [LARGE SCALE GENOMIC DNA]</scope>
    <source>
        <strain evidence="3">CGMCC 1.12641</strain>
    </source>
</reference>
<evidence type="ECO:0000313" key="3">
    <source>
        <dbReference type="Proteomes" id="UP000219193"/>
    </source>
</evidence>
<gene>
    <name evidence="2" type="ORF">SAMN06296241_1667</name>
</gene>
<sequence>MGRKLRKRKAAELKFIFMETSGSIQENFRRTKICYPKSRLQNQFGYGIIMIGVGFFAVYINSSSIFSYLWILLGALQTGTSMYQKKHQYITIENDRLIKHSLIPKSIELSKIRKVRKYVNSYKIEGEDKSIRIEKKMIEDDSLYRLNHFLDNLELSR</sequence>
<organism evidence="2 3">
    <name type="scientific">Salinimicrobium sediminis</name>
    <dbReference type="NCBI Taxonomy" id="1343891"/>
    <lineage>
        <taxon>Bacteria</taxon>
        <taxon>Pseudomonadati</taxon>
        <taxon>Bacteroidota</taxon>
        <taxon>Flavobacteriia</taxon>
        <taxon>Flavobacteriales</taxon>
        <taxon>Flavobacteriaceae</taxon>
        <taxon>Salinimicrobium</taxon>
    </lineage>
</organism>
<keyword evidence="1" id="KW-0812">Transmembrane</keyword>
<dbReference type="OrthoDB" id="1452529at2"/>
<accession>A0A285X483</accession>
<dbReference type="RefSeq" id="WP_097055915.1">
    <property type="nucleotide sequence ID" value="NZ_OCMF01000002.1"/>
</dbReference>
<dbReference type="EMBL" id="OCMF01000002">
    <property type="protein sequence ID" value="SOC80122.1"/>
    <property type="molecule type" value="Genomic_DNA"/>
</dbReference>